<feature type="signal peptide" evidence="3">
    <location>
        <begin position="1"/>
        <end position="24"/>
    </location>
</feature>
<dbReference type="PANTHER" id="PTHR33512:SF14">
    <property type="entry name" value="EXPRESSED PROTEIN"/>
    <property type="match status" value="1"/>
</dbReference>
<keyword evidence="3" id="KW-0732">Signal</keyword>
<keyword evidence="4" id="KW-1185">Reference proteome</keyword>
<dbReference type="InterPro" id="IPR010605">
    <property type="entry name" value="DUF1191"/>
</dbReference>
<keyword evidence="2" id="KW-1133">Transmembrane helix</keyword>
<evidence type="ECO:0000256" key="2">
    <source>
        <dbReference type="SAM" id="Phobius"/>
    </source>
</evidence>
<protein>
    <submittedName>
        <fullName evidence="5">Uncharacterized protein LOC115750536</fullName>
    </submittedName>
</protein>
<sequence length="318" mass="34751">MGLLRSLAMLVLQLWLLRPLELGAQNVSNGNVDSARALDMMLQDYAYGAFVRPRTGIPYDGDVPSNMTGITVSAMRLRSGSLRRKGVKMYKEFEIPTGVIVHPYVKRLVLVYQNLGNWSIVYYPLPGYTYLSPVLGLLAYNASNLSATNLPELDIRASGEPFLVHFSSIRPAPAGSVPKCVWFDLGSLVNFSDVESGNTCSSKQQGHFSIVIESIAPSPSPTFPPPPPGPSPGPSGQAKKSSRSWVVVASVLGGLALLILLAMLVFWVQRYKKRKRIQRMERAAEAGEALRMRPIGDTKAPAATVTRTQPALEHEYVP</sequence>
<dbReference type="RefSeq" id="XP_030543831.1">
    <property type="nucleotide sequence ID" value="XM_030687971.2"/>
</dbReference>
<feature type="chain" id="PRO_5034012184" evidence="3">
    <location>
        <begin position="25"/>
        <end position="318"/>
    </location>
</feature>
<dbReference type="Pfam" id="PF06697">
    <property type="entry name" value="DUF1191"/>
    <property type="match status" value="1"/>
</dbReference>
<dbReference type="OrthoDB" id="1925347at2759"/>
<dbReference type="GeneID" id="115750536"/>
<feature type="region of interest" description="Disordered" evidence="1">
    <location>
        <begin position="219"/>
        <end position="239"/>
    </location>
</feature>
<reference evidence="5" key="1">
    <citation type="submission" date="2025-08" db="UniProtKB">
        <authorList>
            <consortium name="RefSeq"/>
        </authorList>
    </citation>
    <scope>IDENTIFICATION</scope>
    <source>
        <tissue evidence="5">Leaf</tissue>
    </source>
</reference>
<evidence type="ECO:0000256" key="3">
    <source>
        <dbReference type="SAM" id="SignalP"/>
    </source>
</evidence>
<evidence type="ECO:0000313" key="5">
    <source>
        <dbReference type="RefSeq" id="XP_030543831.1"/>
    </source>
</evidence>
<evidence type="ECO:0000313" key="4">
    <source>
        <dbReference type="Proteomes" id="UP000827889"/>
    </source>
</evidence>
<accession>A0A8B8Q9M3</accession>
<name>A0A8B8Q9M3_9MYRT</name>
<organism evidence="4 5">
    <name type="scientific">Rhodamnia argentea</name>
    <dbReference type="NCBI Taxonomy" id="178133"/>
    <lineage>
        <taxon>Eukaryota</taxon>
        <taxon>Viridiplantae</taxon>
        <taxon>Streptophyta</taxon>
        <taxon>Embryophyta</taxon>
        <taxon>Tracheophyta</taxon>
        <taxon>Spermatophyta</taxon>
        <taxon>Magnoliopsida</taxon>
        <taxon>eudicotyledons</taxon>
        <taxon>Gunneridae</taxon>
        <taxon>Pentapetalae</taxon>
        <taxon>rosids</taxon>
        <taxon>malvids</taxon>
        <taxon>Myrtales</taxon>
        <taxon>Myrtaceae</taxon>
        <taxon>Myrtoideae</taxon>
        <taxon>Myrteae</taxon>
        <taxon>Australasian group</taxon>
        <taxon>Rhodamnia</taxon>
    </lineage>
</organism>
<dbReference type="AlphaFoldDB" id="A0A8B8Q9M3"/>
<dbReference type="PANTHER" id="PTHR33512">
    <property type="entry name" value="PROTEIN, PUTATIVE (DUF1191)-RELATED"/>
    <property type="match status" value="1"/>
</dbReference>
<proteinExistence type="predicted"/>
<dbReference type="GO" id="GO:0016020">
    <property type="term" value="C:membrane"/>
    <property type="evidence" value="ECO:0007669"/>
    <property type="project" value="TreeGrafter"/>
</dbReference>
<evidence type="ECO:0000256" key="1">
    <source>
        <dbReference type="SAM" id="MobiDB-lite"/>
    </source>
</evidence>
<feature type="transmembrane region" description="Helical" evidence="2">
    <location>
        <begin position="245"/>
        <end position="268"/>
    </location>
</feature>
<dbReference type="KEGG" id="rarg:115750536"/>
<keyword evidence="2" id="KW-0812">Transmembrane</keyword>
<feature type="region of interest" description="Disordered" evidence="1">
    <location>
        <begin position="292"/>
        <end position="318"/>
    </location>
</feature>
<keyword evidence="2" id="KW-0472">Membrane</keyword>
<dbReference type="Proteomes" id="UP000827889">
    <property type="component" value="Chromosome 10"/>
</dbReference>
<gene>
    <name evidence="5" type="primary">LOC115750536</name>
</gene>
<feature type="compositionally biased region" description="Pro residues" evidence="1">
    <location>
        <begin position="219"/>
        <end position="233"/>
    </location>
</feature>